<accession>A0A6J7IPX9</accession>
<dbReference type="PIRSF" id="PIRSF012641">
    <property type="entry name" value="UCP012641"/>
    <property type="match status" value="1"/>
</dbReference>
<dbReference type="InterPro" id="IPR011201">
    <property type="entry name" value="Zinc-ribbon_6_bact"/>
</dbReference>
<organism evidence="3">
    <name type="scientific">freshwater metagenome</name>
    <dbReference type="NCBI Taxonomy" id="449393"/>
    <lineage>
        <taxon>unclassified sequences</taxon>
        <taxon>metagenomes</taxon>
        <taxon>ecological metagenomes</taxon>
    </lineage>
</organism>
<protein>
    <submittedName>
        <fullName evidence="3">Unannotated protein</fullName>
    </submittedName>
</protein>
<dbReference type="Pfam" id="PF10005">
    <property type="entry name" value="Zn_ribbon_DZR_6"/>
    <property type="match status" value="1"/>
</dbReference>
<evidence type="ECO:0000259" key="2">
    <source>
        <dbReference type="Pfam" id="PF10005"/>
    </source>
</evidence>
<sequence>MTRGAAGAPGLAPGDGAHARRPPGRRAPSTDPSAGAPSWFPPSAIGHSDGSMRAFSCPVCSRLVTFESDRCLHCGAAMAFDPATRGLVALDFGTVAVADAATQAVEGRDRCANATLIGCNWLAPPTAPAIPVEGPDPNAGAPRDALCASCALTRTRPADGDTEGIERFAGAERQKRRLHFELLELGLPITDGQETPGGLVFDLLSSAVEPVTTGHADGVVTIDLAEEDDVHRVKMREQLAEPYRTMLGHLRHEVGHYYWTVIVADAGEEALLAEARELFGDDREDYGAALDRHYAEGAPDDWEDRHVSAYATMHPMEDWAETWAHYLHLWDALQTAASYRVSVAGPEHVTDPSGTFAGRVEAPVVGRFPEALEQWLPVSYALNALNRSLGSQDLYPFVLSPPVVEKLAFIDRAVAAAATPRPVGVPTT</sequence>
<feature type="region of interest" description="Disordered" evidence="1">
    <location>
        <begin position="1"/>
        <end position="42"/>
    </location>
</feature>
<name>A0A6J7IPX9_9ZZZZ</name>
<feature type="compositionally biased region" description="Low complexity" evidence="1">
    <location>
        <begin position="1"/>
        <end position="16"/>
    </location>
</feature>
<dbReference type="EMBL" id="CAFBMK010000172">
    <property type="protein sequence ID" value="CAB4932237.1"/>
    <property type="molecule type" value="Genomic_DNA"/>
</dbReference>
<proteinExistence type="predicted"/>
<evidence type="ECO:0000313" key="3">
    <source>
        <dbReference type="EMBL" id="CAB4932237.1"/>
    </source>
</evidence>
<gene>
    <name evidence="3" type="ORF">UFOPK3564_02439</name>
</gene>
<dbReference type="AlphaFoldDB" id="A0A6J7IPX9"/>
<reference evidence="3" key="1">
    <citation type="submission" date="2020-05" db="EMBL/GenBank/DDBJ databases">
        <authorList>
            <person name="Chiriac C."/>
            <person name="Salcher M."/>
            <person name="Ghai R."/>
            <person name="Kavagutti S V."/>
        </authorList>
    </citation>
    <scope>NUCLEOTIDE SEQUENCE</scope>
</reference>
<evidence type="ECO:0000256" key="1">
    <source>
        <dbReference type="SAM" id="MobiDB-lite"/>
    </source>
</evidence>
<dbReference type="InterPro" id="IPR031321">
    <property type="entry name" value="UCP012641"/>
</dbReference>
<feature type="domain" description="Zinc-ribbon" evidence="2">
    <location>
        <begin position="55"/>
        <end position="158"/>
    </location>
</feature>
<dbReference type="Pfam" id="PF15887">
    <property type="entry name" value="Peptidase_Mx"/>
    <property type="match status" value="1"/>
</dbReference>